<sequence length="173" mass="18547">MKPATLPILCGTALAIMAGAAGSHYASVNQLLAFAGMTGPNGLPSLKQERNRLVGVDGSDTNSLLSELKRQNREMQSTLAERRAALLSSTATGMVDEGGDAGGADMQLVLAELRALNDLRTQIAETNRDLMELRFQVDTHSDQFRPLNTVEEPIQELDAYDTSIGVLPPLDLP</sequence>
<evidence type="ECO:0000313" key="3">
    <source>
        <dbReference type="Proteomes" id="UP001374893"/>
    </source>
</evidence>
<protein>
    <submittedName>
        <fullName evidence="2">Uncharacterized protein</fullName>
    </submittedName>
</protein>
<keyword evidence="1" id="KW-0732">Signal</keyword>
<dbReference type="EMBL" id="AP024702">
    <property type="protein sequence ID" value="BCX49110.1"/>
    <property type="molecule type" value="Genomic_DNA"/>
</dbReference>
<organism evidence="2 3">
    <name type="scientific">Haloferula helveola</name>
    <dbReference type="NCBI Taxonomy" id="490095"/>
    <lineage>
        <taxon>Bacteria</taxon>
        <taxon>Pseudomonadati</taxon>
        <taxon>Verrucomicrobiota</taxon>
        <taxon>Verrucomicrobiia</taxon>
        <taxon>Verrucomicrobiales</taxon>
        <taxon>Verrucomicrobiaceae</taxon>
        <taxon>Haloferula</taxon>
    </lineage>
</organism>
<keyword evidence="3" id="KW-1185">Reference proteome</keyword>
<dbReference type="Proteomes" id="UP001374893">
    <property type="component" value="Chromosome"/>
</dbReference>
<gene>
    <name evidence="2" type="ORF">HAHE_30180</name>
</gene>
<accession>A0ABM7RG60</accession>
<feature type="signal peptide" evidence="1">
    <location>
        <begin position="1"/>
        <end position="26"/>
    </location>
</feature>
<name>A0ABM7RG60_9BACT</name>
<dbReference type="RefSeq" id="WP_338685567.1">
    <property type="nucleotide sequence ID" value="NZ_AP024702.1"/>
</dbReference>
<evidence type="ECO:0000256" key="1">
    <source>
        <dbReference type="SAM" id="SignalP"/>
    </source>
</evidence>
<evidence type="ECO:0000313" key="2">
    <source>
        <dbReference type="EMBL" id="BCX49110.1"/>
    </source>
</evidence>
<proteinExistence type="predicted"/>
<reference evidence="2 3" key="1">
    <citation type="submission" date="2021-06" db="EMBL/GenBank/DDBJ databases">
        <title>Complete genome of Haloferula helveola possessing various polysaccharide degrading enzymes.</title>
        <authorList>
            <person name="Takami H."/>
            <person name="Huang C."/>
            <person name="Hamasaki K."/>
        </authorList>
    </citation>
    <scope>NUCLEOTIDE SEQUENCE [LARGE SCALE GENOMIC DNA]</scope>
    <source>
        <strain evidence="2 3">CN-1</strain>
    </source>
</reference>
<feature type="chain" id="PRO_5046335624" evidence="1">
    <location>
        <begin position="27"/>
        <end position="173"/>
    </location>
</feature>